<dbReference type="Gene3D" id="3.40.50.720">
    <property type="entry name" value="NAD(P)-binding Rossmann-like Domain"/>
    <property type="match status" value="1"/>
</dbReference>
<dbReference type="NCBIfam" id="NF009466">
    <property type="entry name" value="PRK12826.1-2"/>
    <property type="match status" value="1"/>
</dbReference>
<evidence type="ECO:0000256" key="2">
    <source>
        <dbReference type="RuleBase" id="RU000363"/>
    </source>
</evidence>
<dbReference type="InterPro" id="IPR050259">
    <property type="entry name" value="SDR"/>
</dbReference>
<keyword evidence="5" id="KW-1185">Reference proteome</keyword>
<dbReference type="InterPro" id="IPR036291">
    <property type="entry name" value="NAD(P)-bd_dom_sf"/>
</dbReference>
<dbReference type="SUPFAM" id="SSF51735">
    <property type="entry name" value="NAD(P)-binding Rossmann-fold domains"/>
    <property type="match status" value="1"/>
</dbReference>
<evidence type="ECO:0000259" key="3">
    <source>
        <dbReference type="SMART" id="SM00822"/>
    </source>
</evidence>
<dbReference type="PROSITE" id="PS00061">
    <property type="entry name" value="ADH_SHORT"/>
    <property type="match status" value="1"/>
</dbReference>
<dbReference type="Proteomes" id="UP001162880">
    <property type="component" value="Unassembled WGS sequence"/>
</dbReference>
<accession>A0ABT0B770</accession>
<dbReference type="PRINTS" id="PR00080">
    <property type="entry name" value="SDRFAMILY"/>
</dbReference>
<evidence type="ECO:0000313" key="5">
    <source>
        <dbReference type="Proteomes" id="UP001162880"/>
    </source>
</evidence>
<protein>
    <submittedName>
        <fullName evidence="4">SDR family oxidoreductase</fullName>
    </submittedName>
</protein>
<dbReference type="PANTHER" id="PTHR42879:SF2">
    <property type="entry name" value="3-OXOACYL-[ACYL-CARRIER-PROTEIN] REDUCTASE FABG"/>
    <property type="match status" value="1"/>
</dbReference>
<organism evidence="4 5">
    <name type="scientific">Novosphingobium album</name>
    <name type="common">ex Hu et al. 2023</name>
    <dbReference type="NCBI Taxonomy" id="2930093"/>
    <lineage>
        <taxon>Bacteria</taxon>
        <taxon>Pseudomonadati</taxon>
        <taxon>Pseudomonadota</taxon>
        <taxon>Alphaproteobacteria</taxon>
        <taxon>Sphingomonadales</taxon>
        <taxon>Sphingomonadaceae</taxon>
        <taxon>Novosphingobium</taxon>
    </lineage>
</organism>
<dbReference type="SMART" id="SM00822">
    <property type="entry name" value="PKS_KR"/>
    <property type="match status" value="1"/>
</dbReference>
<dbReference type="Pfam" id="PF00106">
    <property type="entry name" value="adh_short"/>
    <property type="match status" value="1"/>
</dbReference>
<reference evidence="4" key="1">
    <citation type="submission" date="2022-03" db="EMBL/GenBank/DDBJ databases">
        <title>Identification of a novel bacterium isolated from mangrove sediments.</title>
        <authorList>
            <person name="Pan X."/>
        </authorList>
    </citation>
    <scope>NUCLEOTIDE SEQUENCE</scope>
    <source>
        <strain evidence="4">B2580</strain>
    </source>
</reference>
<comment type="similarity">
    <text evidence="1 2">Belongs to the short-chain dehydrogenases/reductases (SDR) family.</text>
</comment>
<name>A0ABT0B770_9SPHN</name>
<comment type="caution">
    <text evidence="4">The sequence shown here is derived from an EMBL/GenBank/DDBJ whole genome shotgun (WGS) entry which is preliminary data.</text>
</comment>
<evidence type="ECO:0000256" key="1">
    <source>
        <dbReference type="ARBA" id="ARBA00006484"/>
    </source>
</evidence>
<evidence type="ECO:0000313" key="4">
    <source>
        <dbReference type="EMBL" id="MCJ2180848.1"/>
    </source>
</evidence>
<dbReference type="InterPro" id="IPR057326">
    <property type="entry name" value="KR_dom"/>
</dbReference>
<dbReference type="PANTHER" id="PTHR42879">
    <property type="entry name" value="3-OXOACYL-(ACYL-CARRIER-PROTEIN) REDUCTASE"/>
    <property type="match status" value="1"/>
</dbReference>
<dbReference type="InterPro" id="IPR002347">
    <property type="entry name" value="SDR_fam"/>
</dbReference>
<dbReference type="EMBL" id="JALHLE010000044">
    <property type="protein sequence ID" value="MCJ2180848.1"/>
    <property type="molecule type" value="Genomic_DNA"/>
</dbReference>
<proteinExistence type="inferred from homology"/>
<sequence length="247" mass="25392">MKTALVTGGGAGIGRAACMRLARDGMAVAVLGRRIGNAREVADAIAAQGGRAIAVAADVADEVQVSAALARIRSALGPVAVLVNNAGIEEFTPFAGIDDAAWDRVMDVNLKAVYRLTQNVLPDMEKAGWGRIVNVTALGAQIGAANMVHYTASKGGITAMTRSLAVELGRKGITVNAISPGFILTPMAQRAIDGDLFPVPYQDIVATYPVPRVGRPEEAAAAIAYFASEDAGYVTGQVLGVNGGCCP</sequence>
<dbReference type="PRINTS" id="PR00081">
    <property type="entry name" value="GDHRDH"/>
</dbReference>
<dbReference type="RefSeq" id="WP_243996296.1">
    <property type="nucleotide sequence ID" value="NZ_JALHLE010000044.1"/>
</dbReference>
<dbReference type="InterPro" id="IPR020904">
    <property type="entry name" value="Sc_DH/Rdtase_CS"/>
</dbReference>
<feature type="domain" description="Ketoreductase" evidence="3">
    <location>
        <begin position="2"/>
        <end position="181"/>
    </location>
</feature>
<gene>
    <name evidence="4" type="ORF">MTR64_19940</name>
</gene>